<gene>
    <name evidence="3" type="ORF">SCHPADRAFT_946906</name>
</gene>
<sequence length="325" mass="34625">MRFQFISTLVSIAALAGPLLASAVPNSGLATRSNPVTTKTVKYVTSSDGLKIYADSNDNYGKPAIIFTHGFALTSAVFDLVFENPAFAASYHLVRYDLRGQGRSGVPTSAAGHASKLYADDFAAVATAFGVTKPYTAAWSYGGTVLSDITTYLPSDYLSGSIYLAAVPFLGDSLASVVHPLTLYIIPAITTPTENATDWEAGHTNFTTSIFSTPDEVPIETKWLWRGMQSSAPPISYELAISRTVDANASFALGAKGYPLQVIVGTDDLIVNGPALVDALQPHFTKLSVHYVQGGGHSTFYQNSQEVVDAITKFVTENKWTGGSN</sequence>
<dbReference type="EMBL" id="KQ086308">
    <property type="protein sequence ID" value="KLO05438.1"/>
    <property type="molecule type" value="Genomic_DNA"/>
</dbReference>
<dbReference type="InterPro" id="IPR050266">
    <property type="entry name" value="AB_hydrolase_sf"/>
</dbReference>
<keyword evidence="3" id="KW-0378">Hydrolase</keyword>
<dbReference type="GO" id="GO:0016020">
    <property type="term" value="C:membrane"/>
    <property type="evidence" value="ECO:0007669"/>
    <property type="project" value="TreeGrafter"/>
</dbReference>
<dbReference type="InParanoid" id="A0A0H2R7K8"/>
<dbReference type="Pfam" id="PF12697">
    <property type="entry name" value="Abhydrolase_6"/>
    <property type="match status" value="1"/>
</dbReference>
<dbReference type="InterPro" id="IPR000073">
    <property type="entry name" value="AB_hydrolase_1"/>
</dbReference>
<dbReference type="OrthoDB" id="408373at2759"/>
<dbReference type="AlphaFoldDB" id="A0A0H2R7K8"/>
<feature type="chain" id="PRO_5005201560" evidence="1">
    <location>
        <begin position="22"/>
        <end position="325"/>
    </location>
</feature>
<evidence type="ECO:0000313" key="3">
    <source>
        <dbReference type="EMBL" id="KLO05438.1"/>
    </source>
</evidence>
<dbReference type="SUPFAM" id="SSF53474">
    <property type="entry name" value="alpha/beta-Hydrolases"/>
    <property type="match status" value="1"/>
</dbReference>
<reference evidence="3 4" key="1">
    <citation type="submission" date="2015-04" db="EMBL/GenBank/DDBJ databases">
        <title>Complete genome sequence of Schizopora paradoxa KUC8140, a cosmopolitan wood degrader in East Asia.</title>
        <authorList>
            <consortium name="DOE Joint Genome Institute"/>
            <person name="Min B."/>
            <person name="Park H."/>
            <person name="Jang Y."/>
            <person name="Kim J.-J."/>
            <person name="Kim K.H."/>
            <person name="Pangilinan J."/>
            <person name="Lipzen A."/>
            <person name="Riley R."/>
            <person name="Grigoriev I.V."/>
            <person name="Spatafora J.W."/>
            <person name="Choi I.-G."/>
        </authorList>
    </citation>
    <scope>NUCLEOTIDE SEQUENCE [LARGE SCALE GENOMIC DNA]</scope>
    <source>
        <strain evidence="3 4">KUC8140</strain>
    </source>
</reference>
<evidence type="ECO:0000256" key="1">
    <source>
        <dbReference type="SAM" id="SignalP"/>
    </source>
</evidence>
<dbReference type="Gene3D" id="3.40.50.1820">
    <property type="entry name" value="alpha/beta hydrolase"/>
    <property type="match status" value="1"/>
</dbReference>
<keyword evidence="1" id="KW-0732">Signal</keyword>
<accession>A0A0H2R7K8</accession>
<dbReference type="PANTHER" id="PTHR43798:SF33">
    <property type="entry name" value="HYDROLASE, PUTATIVE (AFU_ORTHOLOGUE AFUA_2G14860)-RELATED"/>
    <property type="match status" value="1"/>
</dbReference>
<dbReference type="STRING" id="27342.A0A0H2R7K8"/>
<dbReference type="PANTHER" id="PTHR43798">
    <property type="entry name" value="MONOACYLGLYCEROL LIPASE"/>
    <property type="match status" value="1"/>
</dbReference>
<feature type="signal peptide" evidence="1">
    <location>
        <begin position="1"/>
        <end position="21"/>
    </location>
</feature>
<organism evidence="3 4">
    <name type="scientific">Schizopora paradoxa</name>
    <dbReference type="NCBI Taxonomy" id="27342"/>
    <lineage>
        <taxon>Eukaryota</taxon>
        <taxon>Fungi</taxon>
        <taxon>Dikarya</taxon>
        <taxon>Basidiomycota</taxon>
        <taxon>Agaricomycotina</taxon>
        <taxon>Agaricomycetes</taxon>
        <taxon>Hymenochaetales</taxon>
        <taxon>Schizoporaceae</taxon>
        <taxon>Schizopora</taxon>
    </lineage>
</organism>
<evidence type="ECO:0000259" key="2">
    <source>
        <dbReference type="Pfam" id="PF12697"/>
    </source>
</evidence>
<dbReference type="InterPro" id="IPR029058">
    <property type="entry name" value="AB_hydrolase_fold"/>
</dbReference>
<dbReference type="Proteomes" id="UP000053477">
    <property type="component" value="Unassembled WGS sequence"/>
</dbReference>
<protein>
    <submittedName>
        <fullName evidence="3">Alpha/beta-hydrolase</fullName>
    </submittedName>
</protein>
<evidence type="ECO:0000313" key="4">
    <source>
        <dbReference type="Proteomes" id="UP000053477"/>
    </source>
</evidence>
<name>A0A0H2R7K8_9AGAM</name>
<keyword evidence="4" id="KW-1185">Reference proteome</keyword>
<dbReference type="GO" id="GO:0016787">
    <property type="term" value="F:hydrolase activity"/>
    <property type="evidence" value="ECO:0007669"/>
    <property type="project" value="UniProtKB-KW"/>
</dbReference>
<feature type="domain" description="AB hydrolase-1" evidence="2">
    <location>
        <begin position="65"/>
        <end position="310"/>
    </location>
</feature>
<proteinExistence type="predicted"/>